<organism evidence="2 4">
    <name type="scientific">Treponema socranskii subsp. socranskii VPI DR56BR1116 = ATCC 35536</name>
    <dbReference type="NCBI Taxonomy" id="1125725"/>
    <lineage>
        <taxon>Bacteria</taxon>
        <taxon>Pseudomonadati</taxon>
        <taxon>Spirochaetota</taxon>
        <taxon>Spirochaetia</taxon>
        <taxon>Spirochaetales</taxon>
        <taxon>Treponemataceae</taxon>
        <taxon>Treponema</taxon>
    </lineage>
</organism>
<reference evidence="4 5" key="1">
    <citation type="submission" date="2013-08" db="EMBL/GenBank/DDBJ databases">
        <authorList>
            <person name="Durkin A.S."/>
            <person name="Haft D.R."/>
            <person name="McCorrison J."/>
            <person name="Torralba M."/>
            <person name="Gillis M."/>
            <person name="Haft D.H."/>
            <person name="Methe B."/>
            <person name="Sutton G."/>
            <person name="Nelson K.E."/>
        </authorList>
    </citation>
    <scope>NUCLEOTIDE SEQUENCE [LARGE SCALE GENOMIC DNA]</scope>
    <source>
        <strain evidence="3 5">ATCC 35536</strain>
        <strain evidence="2 4">VPI DR56BR1116</strain>
    </source>
</reference>
<name>U1FJH6_TRESO</name>
<evidence type="ECO:0000256" key="1">
    <source>
        <dbReference type="SAM" id="Coils"/>
    </source>
</evidence>
<evidence type="ECO:0000313" key="5">
    <source>
        <dbReference type="Proteomes" id="UP000016646"/>
    </source>
</evidence>
<dbReference type="RefSeq" id="WP_021331574.1">
    <property type="nucleotide sequence ID" value="NZ_AUZJ01000069.1"/>
</dbReference>
<evidence type="ECO:0000313" key="3">
    <source>
        <dbReference type="EMBL" id="ERK01207.1"/>
    </source>
</evidence>
<dbReference type="Proteomes" id="UP000016646">
    <property type="component" value="Unassembled WGS sequence"/>
</dbReference>
<comment type="caution">
    <text evidence="2">The sequence shown here is derived from an EMBL/GenBank/DDBJ whole genome shotgun (WGS) entry which is preliminary data.</text>
</comment>
<dbReference type="EMBL" id="AVQI01000060">
    <property type="protein sequence ID" value="ERK01207.1"/>
    <property type="molecule type" value="Genomic_DNA"/>
</dbReference>
<protein>
    <submittedName>
        <fullName evidence="2">Uncharacterized protein</fullName>
    </submittedName>
</protein>
<feature type="coiled-coil region" evidence="1">
    <location>
        <begin position="312"/>
        <end position="350"/>
    </location>
</feature>
<feature type="coiled-coil region" evidence="1">
    <location>
        <begin position="730"/>
        <end position="757"/>
    </location>
</feature>
<dbReference type="eggNOG" id="COG1196">
    <property type="taxonomic scope" value="Bacteria"/>
</dbReference>
<dbReference type="Proteomes" id="UP000016412">
    <property type="component" value="Unassembled WGS sequence"/>
</dbReference>
<keyword evidence="5" id="KW-1185">Reference proteome</keyword>
<dbReference type="PATRIC" id="fig|1125725.3.peg.2550"/>
<evidence type="ECO:0000313" key="4">
    <source>
        <dbReference type="Proteomes" id="UP000016412"/>
    </source>
</evidence>
<dbReference type="eggNOG" id="COG3210">
    <property type="taxonomic scope" value="Bacteria"/>
</dbReference>
<dbReference type="OrthoDB" id="366002at2"/>
<dbReference type="STRING" id="1125725.HMPREF1325_1415"/>
<gene>
    <name evidence="3" type="ORF">HMPREF0860_0907</name>
    <name evidence="2" type="ORF">HMPREF1325_1415</name>
</gene>
<evidence type="ECO:0000313" key="2">
    <source>
        <dbReference type="EMBL" id="ERF59496.1"/>
    </source>
</evidence>
<accession>U1FJH6</accession>
<dbReference type="EMBL" id="AUZJ01000069">
    <property type="protein sequence ID" value="ERF59496.1"/>
    <property type="molecule type" value="Genomic_DNA"/>
</dbReference>
<proteinExistence type="predicted"/>
<keyword evidence="1" id="KW-0175">Coiled coil</keyword>
<sequence>MNEKLTRVMAAVLMFAYGVSIVPAQEIASGLAAGKIRIDYYLNRAEKARDESEWKRIADEGMLTALSAWEHVMTALKEQDADAWNASRADAKAYYENTIAKKYADWICTRYTRAHEKKAASELALKLKEKMNDFDTSQYTLAEASALYDAWLTESRNVIDRYLDEYDAGASREAMRRESEMLSQIEGKRFVARFIKDTYSLKAEKAKEAASAIADDLTKKTYAETERDMNELFASLEKTIASPVDNEINKDAFLSRFKEVFTKGLAKWEDAEREFLRDRLAWENEAQRTYEESERIWEAAKKTLSDKRAEWEKSIDARIKKLEREIAKKNKDYENEINGLLENYRAVLNENASYRYDAARMQETVYNDIRDMFATSREGIENWIALWGSKYKGVYSYWKTEDPNNILYDMVNGKGDIKIDAETLKIIRANIYDWQDKYIRQIVREYDAVLQQYVSDILRLQNIINKNIMSFGKLDYTKSREYNKAVLTCTSYESGREKRIVERNRDDFFSYYDKIAVLKKYEDVGKKLSALVAAENVKNSERELQSYVNGDEFSSDKAIKAYIADVKEQLAAQKEKAAGGNFTGDDYTAQLKAYLTALKESDDVLLQNDNFVVLTDALSAGETMLAWHRIALHDKVRLDKSIKNLFQLAIAGEYGYGEAELELFKAKVFAAAADENYEIAKAVDEYASVTDASREAKAETEKRLQDAEYAYKIAYDAYRVLCGELTDVDITRAKEKLHAAYKNLQRAKEAFADADKENATLISIQPTVQRETIERTILLFAGTHSEKNDAVSRSAYDYYIAKFSEFEKRDFANISGENTNAILQQYADAKAAIAKTIRENDTSPVRAGKNSYDTVIDYIKKFTPFSTGLLDGASKALAAYIQTYLDTEAYRYAALSDTDGKIEAERLALCREKLALYENEATLETLTEEQEAELSAFALEYRFLQSVIQYAKKTNCVWSEKLLKNGYLNSSIFASSEEKEKIRNVFAGVDAAEMRTREGMVTAAARFFLQEGYTAGEKTSSELYAVLAQALENKNESTKKLDLYAELFLLSDADGIAARIAENNKKAAALQRDIEAATVAYAESIGELKAAEDAYMQKVDTCNAAYTELERLRIAKRCAQAVFDWASSVYLENIGINANEHYVTPKEKLSEAAYTRERALLSVRVLENLIAEKQNVNATLAENAELEAYKKIDRAYYETLVIQHEISMMYREKEKMLAAAESAERNARITLTMPFDYTTAEQLVHIEKNGDGSWNYVLTQKVVADHKSETYYETDEQGNTIAKTREWTEYNVYPGEYTGVDNTAEQKNYFTDDDAAVLQTITQGKIKRTAAEKEAEDWLDSLWKKKNSYRENVILAAMYLQYRCSDDKIKSLQADAEAVFQMPNVNSEHGIDVYAKYKQYREAVLWDAYEAVIKAGGENDIAKCIIFRNGGNILGAELEGFEVDILKTRALERLADEMDRIESRHTYFKRIFWGWFKRTDATGKYAGAVCDKCHAYRKNAAAAALNKDEKIRLVLDTLSKAKSARENAVHDYTALFGDTERSGTEIAANLRTALIDNSLISKSLLNEIIGAADGGKTYVNTRSFIDEAADVYKAKRDKAADALDAKRKALFAAQRNAAAAYHVYVEKSKILDESVRVELRKLALESSDVTASTEARKKAAEKYTELYNENFGISAAEKRLFAEYAESAWGNGTYDTVQFIKSMGAYYGDYYNGNSCSDFTRSTETYDAYVQEQLLNFIGEKTKVKNTSLYDAYKIELIKNMNAAKTEHENALRQLNDIALLSAVEWRKAQEKMNVRHNTWRREFVEEYALHQSEWESNYGVFLTQKQEWINGMYLDAAAETELRQDAGEREAAEKLMEARSVARKTLPKAIIDNEKYTEALLGETLLGKLEKQSSVLQNRIESAVFAAVRHDSIRSDIEIAHRAAEVLAVTNKDLQDRAVRIAVQQAEQSLINSRDRYYALVGEQNQSIEDYVKETVLGSGYTWSQKIIKRRVVVDSNFWKVTRKTQTVHPYEWYVTTAPDIGIDVKALAVANQDTADYLMATAQRNLSLWYERVFGTGGEFEKHTGEAPELKSGGDINIKRGREGNVKKQGSGEIGLVMLDVLWNDVEESYGWAELAKPDWDQKLWSGSSLFGMDPPSIRTVTTVAAAVVATVVSAVCTWGSAAPVVAALCSAAVASTITMSNELLFAALDLSGGYKTAEDIGKSLAMSALTSALSMASGAAGAAAGLLGGAAGAVLKTGIGVSSGLTGKFLTGGIASGWNWSEMGKQWDDWDDWKGTVIDTAGSAVTNTMETAMLGNTMTRDGRISGYTKVSGFNSAQIGQIKTLAGTAGNITASAIELGINGETTINILNTSDLFRNTKLAGASSGLFALTFGNNGVYTEISTAGRNYSITEIANTIGGTKAAGIALRTNAYERKNGNGTGTALRSQYGFGDKKAQQQADDILHGRAELIRDNADTVTAGGRAKTVFDGKRKIYINGNNFDGTIESALAMGITLQHEAYRDGITGPSTAQQAETVQSVYKHTEMALRMASDGMAGRMMNGVVSYMPELKSDIANYNRYVLAMARAGGDEAKQREAYEQYAAYTDAAYDSSGDYWLFKLDGSIVDDGTNYFSRQYVDENGFIIDENGNFTNGDGKIAGKATKKQIESMKIEGSDFTGSRVEALVRALGLKNAEKMLGKNYLDADLYTSAVFKKIGLTEAQIKRVQRSGSLNSIRLTKTQKEKLLGRQLMAQNGVSWDQEEYKLIGGNLKIPGLRENDSLGVSRREDGTYQFFTAGMIFTRDDDAFDIYKNGKVGDTDTTYEQRNNTRMTAWKRDLFTNEYTSISFDNAFTSVDKLSPQITIGNDTYPGGTLISEYFKMHLIDSNEWHKENYGVNQVGVFTDSLLLNGQILNKAGYDGKSTKRTLYHPFGTGAGSENCFGPMSNQGVSGWNDPKKVGTGAYYFNEQLKLFKSWGLYNGYEFNINLQGKVHL</sequence>